<reference evidence="1 2" key="1">
    <citation type="submission" date="2016-07" db="EMBL/GenBank/DDBJ databases">
        <title>Multiple horizontal gene transfer events from other fungi enriched the ability of initially mycotrophic Trichoderma (Ascomycota) to feed on dead plant biomass.</title>
        <authorList>
            <consortium name="DOE Joint Genome Institute"/>
            <person name="Aerts A."/>
            <person name="Atanasova L."/>
            <person name="Chenthamara K."/>
            <person name="Zhang J."/>
            <person name="Grujic M."/>
            <person name="Henrissat B."/>
            <person name="Kuo A."/>
            <person name="Salamov A."/>
            <person name="Lipzen A."/>
            <person name="Labutti K."/>
            <person name="Barry K."/>
            <person name="Miao Y."/>
            <person name="Rahimi M.J."/>
            <person name="Shen Q."/>
            <person name="Grigoriev I.V."/>
            <person name="Kubicek C.P."/>
            <person name="Druzhinina I.S."/>
        </authorList>
    </citation>
    <scope>NUCLEOTIDE SEQUENCE [LARGE SCALE GENOMIC DNA]</scope>
    <source>
        <strain evidence="1 2">ATCC 18648</strain>
    </source>
</reference>
<gene>
    <name evidence="1" type="ORF">M440DRAFT_173420</name>
</gene>
<dbReference type="AlphaFoldDB" id="A0A2T4CE60"/>
<accession>A0A2T4CE60</accession>
<evidence type="ECO:0000313" key="1">
    <source>
        <dbReference type="EMBL" id="PTB79867.1"/>
    </source>
</evidence>
<dbReference type="EMBL" id="KZ679127">
    <property type="protein sequence ID" value="PTB79867.1"/>
    <property type="molecule type" value="Genomic_DNA"/>
</dbReference>
<proteinExistence type="predicted"/>
<evidence type="ECO:0000313" key="2">
    <source>
        <dbReference type="Proteomes" id="UP000240760"/>
    </source>
</evidence>
<name>A0A2T4CE60_TRILO</name>
<sequence length="84" mass="9393">MQLASSVSSYMPLAISYTTPVFHFLPQSLMMACCCFCSAETHQVQLAVLLKSSLVIQAVWVSLKRPKRFGKWSDVRGDKVRSVP</sequence>
<organism evidence="1 2">
    <name type="scientific">Trichoderma longibrachiatum ATCC 18648</name>
    <dbReference type="NCBI Taxonomy" id="983965"/>
    <lineage>
        <taxon>Eukaryota</taxon>
        <taxon>Fungi</taxon>
        <taxon>Dikarya</taxon>
        <taxon>Ascomycota</taxon>
        <taxon>Pezizomycotina</taxon>
        <taxon>Sordariomycetes</taxon>
        <taxon>Hypocreomycetidae</taxon>
        <taxon>Hypocreales</taxon>
        <taxon>Hypocreaceae</taxon>
        <taxon>Trichoderma</taxon>
    </lineage>
</organism>
<dbReference type="Proteomes" id="UP000240760">
    <property type="component" value="Unassembled WGS sequence"/>
</dbReference>
<protein>
    <submittedName>
        <fullName evidence="1">Uncharacterized protein</fullName>
    </submittedName>
</protein>
<keyword evidence="2" id="KW-1185">Reference proteome</keyword>